<dbReference type="Gene3D" id="1.20.1250.20">
    <property type="entry name" value="MFS general substrate transporter like domains"/>
    <property type="match status" value="1"/>
</dbReference>
<dbReference type="PROSITE" id="PS00216">
    <property type="entry name" value="SUGAR_TRANSPORT_1"/>
    <property type="match status" value="1"/>
</dbReference>
<keyword evidence="3" id="KW-0813">Transport</keyword>
<keyword evidence="4" id="KW-1003">Cell membrane</keyword>
<comment type="caution">
    <text evidence="10">The sequence shown here is derived from an EMBL/GenBank/DDBJ whole genome shotgun (WGS) entry which is preliminary data.</text>
</comment>
<dbReference type="GO" id="GO:0015293">
    <property type="term" value="F:symporter activity"/>
    <property type="evidence" value="ECO:0007669"/>
    <property type="project" value="UniProtKB-KW"/>
</dbReference>
<keyword evidence="5 9" id="KW-0812">Transmembrane</keyword>
<evidence type="ECO:0000313" key="10">
    <source>
        <dbReference type="EMBL" id="MBR0551690.1"/>
    </source>
</evidence>
<dbReference type="Proteomes" id="UP000676996">
    <property type="component" value="Unassembled WGS sequence"/>
</dbReference>
<feature type="transmembrane region" description="Helical" evidence="9">
    <location>
        <begin position="75"/>
        <end position="93"/>
    </location>
</feature>
<keyword evidence="8 9" id="KW-0472">Membrane</keyword>
<gene>
    <name evidence="10" type="ORF">J7S20_04120</name>
</gene>
<dbReference type="AlphaFoldDB" id="A0A8T4IAW1"/>
<comment type="subcellular location">
    <subcellularLocation>
        <location evidence="1">Cell membrane</location>
        <topology evidence="1">Multi-pass membrane protein</topology>
    </subcellularLocation>
</comment>
<dbReference type="Pfam" id="PF07690">
    <property type="entry name" value="MFS_1"/>
    <property type="match status" value="1"/>
</dbReference>
<dbReference type="InterPro" id="IPR051084">
    <property type="entry name" value="H+-coupled_symporters"/>
</dbReference>
<feature type="transmembrane region" description="Helical" evidence="9">
    <location>
        <begin position="114"/>
        <end position="135"/>
    </location>
</feature>
<evidence type="ECO:0000256" key="4">
    <source>
        <dbReference type="ARBA" id="ARBA00022475"/>
    </source>
</evidence>
<evidence type="ECO:0000256" key="2">
    <source>
        <dbReference type="ARBA" id="ARBA00008240"/>
    </source>
</evidence>
<dbReference type="InterPro" id="IPR011701">
    <property type="entry name" value="MFS"/>
</dbReference>
<proteinExistence type="inferred from homology"/>
<dbReference type="InterPro" id="IPR036259">
    <property type="entry name" value="MFS_trans_sf"/>
</dbReference>
<dbReference type="GO" id="GO:0005886">
    <property type="term" value="C:plasma membrane"/>
    <property type="evidence" value="ECO:0007669"/>
    <property type="project" value="UniProtKB-SubCell"/>
</dbReference>
<organism evidence="10 11">
    <name type="scientific">Stakelama marina</name>
    <dbReference type="NCBI Taxonomy" id="2826939"/>
    <lineage>
        <taxon>Bacteria</taxon>
        <taxon>Pseudomonadati</taxon>
        <taxon>Pseudomonadota</taxon>
        <taxon>Alphaproteobacteria</taxon>
        <taxon>Sphingomonadales</taxon>
        <taxon>Sphingomonadaceae</taxon>
        <taxon>Stakelama</taxon>
    </lineage>
</organism>
<dbReference type="SUPFAM" id="SSF103473">
    <property type="entry name" value="MFS general substrate transporter"/>
    <property type="match status" value="1"/>
</dbReference>
<evidence type="ECO:0000256" key="5">
    <source>
        <dbReference type="ARBA" id="ARBA00022692"/>
    </source>
</evidence>
<feature type="transmembrane region" description="Helical" evidence="9">
    <location>
        <begin position="141"/>
        <end position="162"/>
    </location>
</feature>
<dbReference type="PANTHER" id="PTHR43528">
    <property type="entry name" value="ALPHA-KETOGLUTARATE PERMEASE"/>
    <property type="match status" value="1"/>
</dbReference>
<name>A0A8T4IAW1_9SPHN</name>
<sequence length="190" mass="20053">MDTSRPCCSPQFADIFANPALIIIVIVMAILLAIVTFLGLLSDRIGRKPIMWAGSLMLLVLPIPLFHLIQSGNYVSAFIGTLPIGLMLVCFMSTEPSTLPALFPTRVRYGATSVGYNISVSVFGGTTPLIAAALVEATGDLMMPAYILMVAGAVGLVSIWFIQEPAGRRLKGSAPAAASEEEARAIAARA</sequence>
<feature type="transmembrane region" description="Helical" evidence="9">
    <location>
        <begin position="20"/>
        <end position="41"/>
    </location>
</feature>
<feature type="transmembrane region" description="Helical" evidence="9">
    <location>
        <begin position="50"/>
        <end position="69"/>
    </location>
</feature>
<evidence type="ECO:0000256" key="9">
    <source>
        <dbReference type="SAM" id="Phobius"/>
    </source>
</evidence>
<keyword evidence="7 9" id="KW-1133">Transmembrane helix</keyword>
<dbReference type="RefSeq" id="WP_284052957.1">
    <property type="nucleotide sequence ID" value="NZ_JAGRQC010000001.1"/>
</dbReference>
<dbReference type="PANTHER" id="PTHR43528:SF1">
    <property type="entry name" value="ALPHA-KETOGLUTARATE PERMEASE"/>
    <property type="match status" value="1"/>
</dbReference>
<reference evidence="10" key="1">
    <citation type="submission" date="2021-04" db="EMBL/GenBank/DDBJ databases">
        <title>Ouciella asimina sp. nov., isolated from the surface seawater in the hydrothermal field of Okinawa Trough.</title>
        <authorList>
            <person name="Shuang W."/>
        </authorList>
    </citation>
    <scope>NUCLEOTIDE SEQUENCE</scope>
    <source>
        <strain evidence="10">LXI357</strain>
    </source>
</reference>
<evidence type="ECO:0000256" key="1">
    <source>
        <dbReference type="ARBA" id="ARBA00004651"/>
    </source>
</evidence>
<evidence type="ECO:0000256" key="7">
    <source>
        <dbReference type="ARBA" id="ARBA00022989"/>
    </source>
</evidence>
<dbReference type="EMBL" id="JAGRQC010000001">
    <property type="protein sequence ID" value="MBR0551690.1"/>
    <property type="molecule type" value="Genomic_DNA"/>
</dbReference>
<evidence type="ECO:0000256" key="8">
    <source>
        <dbReference type="ARBA" id="ARBA00023136"/>
    </source>
</evidence>
<keyword evidence="6" id="KW-0769">Symport</keyword>
<accession>A0A8T4IAW1</accession>
<dbReference type="InterPro" id="IPR005829">
    <property type="entry name" value="Sugar_transporter_CS"/>
</dbReference>
<evidence type="ECO:0000256" key="6">
    <source>
        <dbReference type="ARBA" id="ARBA00022847"/>
    </source>
</evidence>
<protein>
    <submittedName>
        <fullName evidence="10">MFS transporter</fullName>
    </submittedName>
</protein>
<evidence type="ECO:0000313" key="11">
    <source>
        <dbReference type="Proteomes" id="UP000676996"/>
    </source>
</evidence>
<keyword evidence="11" id="KW-1185">Reference proteome</keyword>
<evidence type="ECO:0000256" key="3">
    <source>
        <dbReference type="ARBA" id="ARBA00022448"/>
    </source>
</evidence>
<comment type="similarity">
    <text evidence="2">Belongs to the major facilitator superfamily. Metabolite:H+ Symporter (MHS) family (TC 2.A.1.6) family.</text>
</comment>